<dbReference type="InterPro" id="IPR001173">
    <property type="entry name" value="Glyco_trans_2-like"/>
</dbReference>
<dbReference type="Gene3D" id="3.90.550.10">
    <property type="entry name" value="Spore Coat Polysaccharide Biosynthesis Protein SpsA, Chain A"/>
    <property type="match status" value="1"/>
</dbReference>
<feature type="domain" description="Glycosyltransferase 2-like" evidence="1">
    <location>
        <begin position="6"/>
        <end position="132"/>
    </location>
</feature>
<organism evidence="2 3">
    <name type="scientific">Candidatus Magasanikbacteria bacterium CG_4_9_14_3_um_filter_32_9</name>
    <dbReference type="NCBI Taxonomy" id="1974644"/>
    <lineage>
        <taxon>Bacteria</taxon>
        <taxon>Candidatus Magasanikiibacteriota</taxon>
    </lineage>
</organism>
<dbReference type="PANTHER" id="PTHR43179:SF7">
    <property type="entry name" value="RHAMNOSYLTRANSFERASE WBBL"/>
    <property type="match status" value="1"/>
</dbReference>
<evidence type="ECO:0000259" key="1">
    <source>
        <dbReference type="Pfam" id="PF00535"/>
    </source>
</evidence>
<dbReference type="Pfam" id="PF00535">
    <property type="entry name" value="Glycos_transf_2"/>
    <property type="match status" value="1"/>
</dbReference>
<dbReference type="SUPFAM" id="SSF53448">
    <property type="entry name" value="Nucleotide-diphospho-sugar transferases"/>
    <property type="match status" value="1"/>
</dbReference>
<comment type="caution">
    <text evidence="2">The sequence shown here is derived from an EMBL/GenBank/DDBJ whole genome shotgun (WGS) entry which is preliminary data.</text>
</comment>
<evidence type="ECO:0000313" key="3">
    <source>
        <dbReference type="Proteomes" id="UP000230843"/>
    </source>
</evidence>
<name>A0A2M7Z7Q5_9BACT</name>
<protein>
    <recommendedName>
        <fullName evidence="1">Glycosyltransferase 2-like domain-containing protein</fullName>
    </recommendedName>
</protein>
<dbReference type="EMBL" id="PFVJ01000007">
    <property type="protein sequence ID" value="PJA90449.1"/>
    <property type="molecule type" value="Genomic_DNA"/>
</dbReference>
<dbReference type="AlphaFoldDB" id="A0A2M7Z7Q5"/>
<accession>A0A2M7Z7Q5</accession>
<sequence length="280" mass="32905">MNDITITIVNHLMKDEILNNLESLFLDLQNCPYEVQVVVVDNSQNQDNVKEALEKFESVLYLDSGENIGFGKGHNFGFRKSPARYYFALNPDVSLMQNSNTVERIIKFMDRNSKIGCIGPKLINFDGTYQDSCYRFNFFAMAIKPLRQIGMDKKFGWPKKHVDRLLMKDFDHNDTKPVDWVLGAALIIRGELAEKLDFFDDRYFMYLEDADLCKKSWEAGYPVYYVHDIVIKHGHRRESAKMPGVFRALVKNKLARVHLVSWTRYIWKWRNHFKYYGEIS</sequence>
<dbReference type="Proteomes" id="UP000230843">
    <property type="component" value="Unassembled WGS sequence"/>
</dbReference>
<reference evidence="3" key="1">
    <citation type="submission" date="2017-09" db="EMBL/GenBank/DDBJ databases">
        <title>Depth-based differentiation of microbial function through sediment-hosted aquifers and enrichment of novel symbionts in the deep terrestrial subsurface.</title>
        <authorList>
            <person name="Probst A.J."/>
            <person name="Ladd B."/>
            <person name="Jarett J.K."/>
            <person name="Geller-Mcgrath D.E."/>
            <person name="Sieber C.M.K."/>
            <person name="Emerson J.B."/>
            <person name="Anantharaman K."/>
            <person name="Thomas B.C."/>
            <person name="Malmstrom R."/>
            <person name="Stieglmeier M."/>
            <person name="Klingl A."/>
            <person name="Woyke T."/>
            <person name="Ryan C.M."/>
            <person name="Banfield J.F."/>
        </authorList>
    </citation>
    <scope>NUCLEOTIDE SEQUENCE [LARGE SCALE GENOMIC DNA]</scope>
</reference>
<dbReference type="PANTHER" id="PTHR43179">
    <property type="entry name" value="RHAMNOSYLTRANSFERASE WBBL"/>
    <property type="match status" value="1"/>
</dbReference>
<proteinExistence type="predicted"/>
<evidence type="ECO:0000313" key="2">
    <source>
        <dbReference type="EMBL" id="PJA90449.1"/>
    </source>
</evidence>
<gene>
    <name evidence="2" type="ORF">CO137_00270</name>
</gene>
<dbReference type="InterPro" id="IPR029044">
    <property type="entry name" value="Nucleotide-diphossugar_trans"/>
</dbReference>